<sequence>MASLNQSGRSCEVRLQAWLCTFYLAPLSGCSDPSLSDPELLRDHSKITPAQFPERSGHASPCSGYAPGGSGSQKRREVGPKTERASVEISAENIYNSGETGVFSTAVRILQRHLATTRPLYTVMDKTIGLPSERSS</sequence>
<gene>
    <name evidence="2" type="ORF">EURHEDRAFT_53434</name>
</gene>
<evidence type="ECO:0000313" key="3">
    <source>
        <dbReference type="Proteomes" id="UP000019804"/>
    </source>
</evidence>
<dbReference type="OrthoDB" id="10616482at2759"/>
<dbReference type="RefSeq" id="XP_040638950.1">
    <property type="nucleotide sequence ID" value="XM_040787285.1"/>
</dbReference>
<feature type="region of interest" description="Disordered" evidence="1">
    <location>
        <begin position="33"/>
        <end position="84"/>
    </location>
</feature>
<proteinExistence type="predicted"/>
<dbReference type="HOGENOM" id="CLU_1875016_0_0_1"/>
<name>A0A017SE71_ASPRC</name>
<organism evidence="2 3">
    <name type="scientific">Aspergillus ruber (strain CBS 135680)</name>
    <dbReference type="NCBI Taxonomy" id="1388766"/>
    <lineage>
        <taxon>Eukaryota</taxon>
        <taxon>Fungi</taxon>
        <taxon>Dikarya</taxon>
        <taxon>Ascomycota</taxon>
        <taxon>Pezizomycotina</taxon>
        <taxon>Eurotiomycetes</taxon>
        <taxon>Eurotiomycetidae</taxon>
        <taxon>Eurotiales</taxon>
        <taxon>Aspergillaceae</taxon>
        <taxon>Aspergillus</taxon>
        <taxon>Aspergillus subgen. Aspergillus</taxon>
    </lineage>
</organism>
<feature type="compositionally biased region" description="Basic and acidic residues" evidence="1">
    <location>
        <begin position="74"/>
        <end position="84"/>
    </location>
</feature>
<dbReference type="AlphaFoldDB" id="A0A017SE71"/>
<evidence type="ECO:0000256" key="1">
    <source>
        <dbReference type="SAM" id="MobiDB-lite"/>
    </source>
</evidence>
<reference evidence="3" key="1">
    <citation type="journal article" date="2014" name="Nat. Commun.">
        <title>Genomic adaptations of the halophilic Dead Sea filamentous fungus Eurotium rubrum.</title>
        <authorList>
            <person name="Kis-Papo T."/>
            <person name="Weig A.R."/>
            <person name="Riley R."/>
            <person name="Persoh D."/>
            <person name="Salamov A."/>
            <person name="Sun H."/>
            <person name="Lipzen A."/>
            <person name="Wasser S.P."/>
            <person name="Rambold G."/>
            <person name="Grigoriev I.V."/>
            <person name="Nevo E."/>
        </authorList>
    </citation>
    <scope>NUCLEOTIDE SEQUENCE [LARGE SCALE GENOMIC DNA]</scope>
    <source>
        <strain evidence="3">CBS 135680</strain>
    </source>
</reference>
<evidence type="ECO:0000313" key="2">
    <source>
        <dbReference type="EMBL" id="EYE95262.1"/>
    </source>
</evidence>
<dbReference type="Proteomes" id="UP000019804">
    <property type="component" value="Unassembled WGS sequence"/>
</dbReference>
<dbReference type="GeneID" id="63702409"/>
<protein>
    <submittedName>
        <fullName evidence="2">Uncharacterized protein</fullName>
    </submittedName>
</protein>
<keyword evidence="3" id="KW-1185">Reference proteome</keyword>
<dbReference type="EMBL" id="KK088422">
    <property type="protein sequence ID" value="EYE95262.1"/>
    <property type="molecule type" value="Genomic_DNA"/>
</dbReference>
<accession>A0A017SE71</accession>